<accession>A0A239LCR8</accession>
<dbReference type="PANTHER" id="PTHR30146">
    <property type="entry name" value="LACI-RELATED TRANSCRIPTIONAL REPRESSOR"/>
    <property type="match status" value="1"/>
</dbReference>
<dbReference type="InterPro" id="IPR000843">
    <property type="entry name" value="HTH_LacI"/>
</dbReference>
<dbReference type="GO" id="GO:0000976">
    <property type="term" value="F:transcription cis-regulatory region binding"/>
    <property type="evidence" value="ECO:0007669"/>
    <property type="project" value="TreeGrafter"/>
</dbReference>
<evidence type="ECO:0000313" key="5">
    <source>
        <dbReference type="EMBL" id="SNT27429.1"/>
    </source>
</evidence>
<dbReference type="PROSITE" id="PS00356">
    <property type="entry name" value="HTH_LACI_1"/>
    <property type="match status" value="1"/>
</dbReference>
<evidence type="ECO:0000259" key="4">
    <source>
        <dbReference type="PROSITE" id="PS50932"/>
    </source>
</evidence>
<protein>
    <submittedName>
        <fullName evidence="5">Transcriptional regulator, LacI family</fullName>
    </submittedName>
</protein>
<evidence type="ECO:0000256" key="2">
    <source>
        <dbReference type="ARBA" id="ARBA00023125"/>
    </source>
</evidence>
<gene>
    <name evidence="5" type="ORF">SAMN05421757_10985</name>
</gene>
<reference evidence="5 6" key="1">
    <citation type="submission" date="2017-06" db="EMBL/GenBank/DDBJ databases">
        <authorList>
            <person name="Kim H.J."/>
            <person name="Triplett B.A."/>
        </authorList>
    </citation>
    <scope>NUCLEOTIDE SEQUENCE [LARGE SCALE GENOMIC DNA]</scope>
    <source>
        <strain evidence="5 6">DSM 29339</strain>
    </source>
</reference>
<name>A0A239LCR8_9RHOB</name>
<dbReference type="PROSITE" id="PS50932">
    <property type="entry name" value="HTH_LACI_2"/>
    <property type="match status" value="1"/>
</dbReference>
<dbReference type="Pfam" id="PF00356">
    <property type="entry name" value="LacI"/>
    <property type="match status" value="1"/>
</dbReference>
<dbReference type="Proteomes" id="UP000198426">
    <property type="component" value="Unassembled WGS sequence"/>
</dbReference>
<dbReference type="SMART" id="SM00354">
    <property type="entry name" value="HTH_LACI"/>
    <property type="match status" value="1"/>
</dbReference>
<dbReference type="RefSeq" id="WP_089234837.1">
    <property type="nucleotide sequence ID" value="NZ_FZOY01000009.1"/>
</dbReference>
<dbReference type="SUPFAM" id="SSF47413">
    <property type="entry name" value="lambda repressor-like DNA-binding domains"/>
    <property type="match status" value="1"/>
</dbReference>
<feature type="domain" description="HTH lacI-type" evidence="4">
    <location>
        <begin position="2"/>
        <end position="57"/>
    </location>
</feature>
<dbReference type="CDD" id="cd01392">
    <property type="entry name" value="HTH_LacI"/>
    <property type="match status" value="1"/>
</dbReference>
<proteinExistence type="predicted"/>
<evidence type="ECO:0000256" key="3">
    <source>
        <dbReference type="ARBA" id="ARBA00023163"/>
    </source>
</evidence>
<dbReference type="Gene3D" id="1.10.260.40">
    <property type="entry name" value="lambda repressor-like DNA-binding domains"/>
    <property type="match status" value="1"/>
</dbReference>
<sequence>MVGIKDVAARAGVSVSTVSNVINGRHAKMRAETLQRVQAAIAELNYTPNAVARQLQSGHIKTLGLVVPSVANPFWGNVSQLIEKEAQQRGYQVMICNAERDPKLEADYLKSLYGSSIRGVILGSSPLSLSHLSEHISKDMRIAAFDRKTRAGNDVISCSVSVDQDLGARLATRHLIGLGHTRIGFISGPIGTASRTGRLAGMRAEMERSGIEIDESLIWLAPDAAGFGDSHAAELGRIGIRELLTLDDPPTAVFSVNDMYAIGALSGARELGYRVPEDLSVVGFDDIYLAKVMHPPLTTIRQPADLMAELVVSRLIDQLEGTDEIAEPHVVLRPDLVVRSSTTAPAGAIRSHPRFHTQ</sequence>
<evidence type="ECO:0000256" key="1">
    <source>
        <dbReference type="ARBA" id="ARBA00023015"/>
    </source>
</evidence>
<dbReference type="GO" id="GO:0003700">
    <property type="term" value="F:DNA-binding transcription factor activity"/>
    <property type="evidence" value="ECO:0007669"/>
    <property type="project" value="TreeGrafter"/>
</dbReference>
<dbReference type="Gene3D" id="3.40.50.2300">
    <property type="match status" value="2"/>
</dbReference>
<dbReference type="InterPro" id="IPR046335">
    <property type="entry name" value="LacI/GalR-like_sensor"/>
</dbReference>
<keyword evidence="6" id="KW-1185">Reference proteome</keyword>
<keyword evidence="1" id="KW-0805">Transcription regulation</keyword>
<dbReference type="InterPro" id="IPR010982">
    <property type="entry name" value="Lambda_DNA-bd_dom_sf"/>
</dbReference>
<keyword evidence="2" id="KW-0238">DNA-binding</keyword>
<dbReference type="AlphaFoldDB" id="A0A239LCR8"/>
<dbReference type="InterPro" id="IPR028082">
    <property type="entry name" value="Peripla_BP_I"/>
</dbReference>
<dbReference type="EMBL" id="FZOY01000009">
    <property type="protein sequence ID" value="SNT27429.1"/>
    <property type="molecule type" value="Genomic_DNA"/>
</dbReference>
<dbReference type="OrthoDB" id="8433438at2"/>
<evidence type="ECO:0000313" key="6">
    <source>
        <dbReference type="Proteomes" id="UP000198426"/>
    </source>
</evidence>
<dbReference type="Pfam" id="PF13377">
    <property type="entry name" value="Peripla_BP_3"/>
    <property type="match status" value="1"/>
</dbReference>
<dbReference type="PANTHER" id="PTHR30146:SF147">
    <property type="entry name" value="HTH-TYPE TRANSCRIPTIONAL REGULATOR DEGA"/>
    <property type="match status" value="1"/>
</dbReference>
<dbReference type="SUPFAM" id="SSF53822">
    <property type="entry name" value="Periplasmic binding protein-like I"/>
    <property type="match status" value="1"/>
</dbReference>
<dbReference type="CDD" id="cd06267">
    <property type="entry name" value="PBP1_LacI_sugar_binding-like"/>
    <property type="match status" value="1"/>
</dbReference>
<keyword evidence="3" id="KW-0804">Transcription</keyword>
<organism evidence="5 6">
    <name type="scientific">Tropicimonas sediminicola</name>
    <dbReference type="NCBI Taxonomy" id="1031541"/>
    <lineage>
        <taxon>Bacteria</taxon>
        <taxon>Pseudomonadati</taxon>
        <taxon>Pseudomonadota</taxon>
        <taxon>Alphaproteobacteria</taxon>
        <taxon>Rhodobacterales</taxon>
        <taxon>Roseobacteraceae</taxon>
        <taxon>Tropicimonas</taxon>
    </lineage>
</organism>